<accession>A0AA40B4D3</accession>
<evidence type="ECO:0000313" key="2">
    <source>
        <dbReference type="Proteomes" id="UP001172101"/>
    </source>
</evidence>
<comment type="caution">
    <text evidence="1">The sequence shown here is derived from an EMBL/GenBank/DDBJ whole genome shotgun (WGS) entry which is preliminary data.</text>
</comment>
<proteinExistence type="predicted"/>
<protein>
    <submittedName>
        <fullName evidence="1">Uncharacterized protein</fullName>
    </submittedName>
</protein>
<reference evidence="1" key="1">
    <citation type="submission" date="2023-06" db="EMBL/GenBank/DDBJ databases">
        <title>Genome-scale phylogeny and comparative genomics of the fungal order Sordariales.</title>
        <authorList>
            <consortium name="Lawrence Berkeley National Laboratory"/>
            <person name="Hensen N."/>
            <person name="Bonometti L."/>
            <person name="Westerberg I."/>
            <person name="Brannstrom I.O."/>
            <person name="Guillou S."/>
            <person name="Cros-Aarteil S."/>
            <person name="Calhoun S."/>
            <person name="Haridas S."/>
            <person name="Kuo A."/>
            <person name="Mondo S."/>
            <person name="Pangilinan J."/>
            <person name="Riley R."/>
            <person name="LaButti K."/>
            <person name="Andreopoulos B."/>
            <person name="Lipzen A."/>
            <person name="Chen C."/>
            <person name="Yanf M."/>
            <person name="Daum C."/>
            <person name="Ng V."/>
            <person name="Clum A."/>
            <person name="Steindorff A."/>
            <person name="Ohm R."/>
            <person name="Martin F."/>
            <person name="Silar P."/>
            <person name="Natvig D."/>
            <person name="Lalanne C."/>
            <person name="Gautier V."/>
            <person name="Ament-velasquez S.L."/>
            <person name="Kruys A."/>
            <person name="Hutchinson M.I."/>
            <person name="Powell A.J."/>
            <person name="Barry K."/>
            <person name="Miller A.N."/>
            <person name="Grigoriev I.V."/>
            <person name="Debuchy R."/>
            <person name="Gladieux P."/>
            <person name="Thoren M.H."/>
            <person name="Johannesson H."/>
        </authorList>
    </citation>
    <scope>NUCLEOTIDE SEQUENCE</scope>
    <source>
        <strain evidence="1">SMH2392-1A</strain>
    </source>
</reference>
<name>A0AA40B4D3_9PEZI</name>
<dbReference type="RefSeq" id="XP_060300339.1">
    <property type="nucleotide sequence ID" value="XM_060436927.1"/>
</dbReference>
<dbReference type="GeneID" id="85320197"/>
<gene>
    <name evidence="1" type="ORF">B0T26DRAFT_637442</name>
</gene>
<organism evidence="1 2">
    <name type="scientific">Lasiosphaeria miniovina</name>
    <dbReference type="NCBI Taxonomy" id="1954250"/>
    <lineage>
        <taxon>Eukaryota</taxon>
        <taxon>Fungi</taxon>
        <taxon>Dikarya</taxon>
        <taxon>Ascomycota</taxon>
        <taxon>Pezizomycotina</taxon>
        <taxon>Sordariomycetes</taxon>
        <taxon>Sordariomycetidae</taxon>
        <taxon>Sordariales</taxon>
        <taxon>Lasiosphaeriaceae</taxon>
        <taxon>Lasiosphaeria</taxon>
    </lineage>
</organism>
<sequence length="129" mass="14729">MCTWSYLHHHHLYPCTREIDMVVHYAFCRSAPVDTAGSQLPCDNLTYDHTQAVDYNNPCATGGCLASPDCSSGACRLEQLNGRWICCQCNRGANEYRWCRHRRRGSPDTFCYHVCCAGCREDSRSSRRI</sequence>
<dbReference type="EMBL" id="JAUIRO010000002">
    <property type="protein sequence ID" value="KAK0727484.1"/>
    <property type="molecule type" value="Genomic_DNA"/>
</dbReference>
<keyword evidence="2" id="KW-1185">Reference proteome</keyword>
<evidence type="ECO:0000313" key="1">
    <source>
        <dbReference type="EMBL" id="KAK0727484.1"/>
    </source>
</evidence>
<dbReference type="Proteomes" id="UP001172101">
    <property type="component" value="Unassembled WGS sequence"/>
</dbReference>
<dbReference type="AlphaFoldDB" id="A0AA40B4D3"/>